<dbReference type="AlphaFoldDB" id="A0A1X4XZP0"/>
<reference evidence="1 2" key="1">
    <citation type="journal article" date="2017" name="Front. Microbiol.">
        <title>Genome Sequence of Desulfurella amilsii Strain TR1 and Comparative Genomics of Desulfurellaceae Family.</title>
        <authorList>
            <person name="Florentino A.P."/>
            <person name="Stams A.J."/>
            <person name="Sanchez-Andrea I."/>
        </authorList>
    </citation>
    <scope>NUCLEOTIDE SEQUENCE [LARGE SCALE GENOMIC DNA]</scope>
    <source>
        <strain evidence="1 2">TR1</strain>
    </source>
</reference>
<gene>
    <name evidence="1" type="ORF">DESAMIL20_96</name>
</gene>
<sequence length="67" mass="7433">MNIEEKANKKIQFAVIGDPMGKVASLYGILHPKASGSKNGKISVFLLIQMRLSGQFFTNPLTNRRNI</sequence>
<name>A0A1X4XZP0_9BACT</name>
<evidence type="ECO:0000313" key="1">
    <source>
        <dbReference type="EMBL" id="OSS42988.1"/>
    </source>
</evidence>
<proteinExistence type="predicted"/>
<evidence type="ECO:0000313" key="2">
    <source>
        <dbReference type="Proteomes" id="UP000194141"/>
    </source>
</evidence>
<protein>
    <submittedName>
        <fullName evidence="1">Uncharacterized protein</fullName>
    </submittedName>
</protein>
<accession>A0A1X4XZP0</accession>
<dbReference type="Proteomes" id="UP000194141">
    <property type="component" value="Unassembled WGS sequence"/>
</dbReference>
<organism evidence="1 2">
    <name type="scientific">Desulfurella amilsii</name>
    <dbReference type="NCBI Taxonomy" id="1562698"/>
    <lineage>
        <taxon>Bacteria</taxon>
        <taxon>Pseudomonadati</taxon>
        <taxon>Campylobacterota</taxon>
        <taxon>Desulfurellia</taxon>
        <taxon>Desulfurellales</taxon>
        <taxon>Desulfurellaceae</taxon>
        <taxon>Desulfurella</taxon>
    </lineage>
</organism>
<keyword evidence="2" id="KW-1185">Reference proteome</keyword>
<comment type="caution">
    <text evidence="1">The sequence shown here is derived from an EMBL/GenBank/DDBJ whole genome shotgun (WGS) entry which is preliminary data.</text>
</comment>
<dbReference type="EMBL" id="MDSU01000001">
    <property type="protein sequence ID" value="OSS42988.1"/>
    <property type="molecule type" value="Genomic_DNA"/>
</dbReference>